<dbReference type="InterPro" id="IPR029063">
    <property type="entry name" value="SAM-dependent_MTases_sf"/>
</dbReference>
<dbReference type="InterPro" id="IPR013216">
    <property type="entry name" value="Methyltransf_11"/>
</dbReference>
<dbReference type="SUPFAM" id="SSF53335">
    <property type="entry name" value="S-adenosyl-L-methionine-dependent methyltransferases"/>
    <property type="match status" value="1"/>
</dbReference>
<dbReference type="PANTHER" id="PTHR44068:SF1">
    <property type="entry name" value="HYPOTHETICAL LOC100005854"/>
    <property type="match status" value="1"/>
</dbReference>
<sequence>MNIEEEKLSEIEAQLFCPKGEKGIEMGEAMHATNIGMTLAAINALEIYDECNILEIGHGNGKHVGNLMHEANGLRYFGIDISESMHNEAIKNALPFKDQVSFCLYNGVNMPFEANFFNKIFTVNTVYFWKNPQEFLEEVYRVLKPGGHFSISFADKTFMQQLPFVKELFALYSADDMEVLALGSPFKLLKIDQKEEKVTSKAGEEITRIYHVALLGK</sequence>
<gene>
    <name evidence="3" type="ORF">OSR52_15430</name>
</gene>
<dbReference type="InterPro" id="IPR050447">
    <property type="entry name" value="Erg6_SMT_methyltransf"/>
</dbReference>
<dbReference type="CDD" id="cd02440">
    <property type="entry name" value="AdoMet_MTases"/>
    <property type="match status" value="1"/>
</dbReference>
<evidence type="ECO:0000259" key="2">
    <source>
        <dbReference type="Pfam" id="PF08241"/>
    </source>
</evidence>
<dbReference type="GO" id="GO:0032259">
    <property type="term" value="P:methylation"/>
    <property type="evidence" value="ECO:0007669"/>
    <property type="project" value="UniProtKB-KW"/>
</dbReference>
<evidence type="ECO:0000256" key="1">
    <source>
        <dbReference type="ARBA" id="ARBA00022679"/>
    </source>
</evidence>
<feature type="domain" description="Methyltransferase type 11" evidence="2">
    <location>
        <begin position="54"/>
        <end position="150"/>
    </location>
</feature>
<evidence type="ECO:0000313" key="3">
    <source>
        <dbReference type="EMBL" id="MDG3587261.1"/>
    </source>
</evidence>
<keyword evidence="3" id="KW-0489">Methyltransferase</keyword>
<evidence type="ECO:0000313" key="4">
    <source>
        <dbReference type="Proteomes" id="UP001153642"/>
    </source>
</evidence>
<reference evidence="3" key="1">
    <citation type="submission" date="2022-11" db="EMBL/GenBank/DDBJ databases">
        <title>High-quality draft genome sequence of Galbibacter sp. strain CMA-7.</title>
        <authorList>
            <person name="Wei L."/>
            <person name="Dong C."/>
            <person name="Shao Z."/>
        </authorList>
    </citation>
    <scope>NUCLEOTIDE SEQUENCE</scope>
    <source>
        <strain evidence="3">CMA-7</strain>
    </source>
</reference>
<keyword evidence="4" id="KW-1185">Reference proteome</keyword>
<protein>
    <submittedName>
        <fullName evidence="3">Class I SAM-dependent methyltransferase</fullName>
    </submittedName>
</protein>
<keyword evidence="1" id="KW-0808">Transferase</keyword>
<dbReference type="PANTHER" id="PTHR44068">
    <property type="entry name" value="ZGC:194242"/>
    <property type="match status" value="1"/>
</dbReference>
<name>A0ABT6FVH7_9FLAO</name>
<proteinExistence type="predicted"/>
<dbReference type="EMBL" id="JAPMUA010000006">
    <property type="protein sequence ID" value="MDG3587261.1"/>
    <property type="molecule type" value="Genomic_DNA"/>
</dbReference>
<dbReference type="Pfam" id="PF08241">
    <property type="entry name" value="Methyltransf_11"/>
    <property type="match status" value="1"/>
</dbReference>
<comment type="caution">
    <text evidence="3">The sequence shown here is derived from an EMBL/GenBank/DDBJ whole genome shotgun (WGS) entry which is preliminary data.</text>
</comment>
<dbReference type="RefSeq" id="WP_277901028.1">
    <property type="nucleotide sequence ID" value="NZ_JAPMUA010000006.1"/>
</dbReference>
<organism evidence="3 4">
    <name type="scientific">Galbibacter pacificus</name>
    <dbReference type="NCBI Taxonomy" id="2996052"/>
    <lineage>
        <taxon>Bacteria</taxon>
        <taxon>Pseudomonadati</taxon>
        <taxon>Bacteroidota</taxon>
        <taxon>Flavobacteriia</taxon>
        <taxon>Flavobacteriales</taxon>
        <taxon>Flavobacteriaceae</taxon>
        <taxon>Galbibacter</taxon>
    </lineage>
</organism>
<dbReference type="GO" id="GO:0008168">
    <property type="term" value="F:methyltransferase activity"/>
    <property type="evidence" value="ECO:0007669"/>
    <property type="project" value="UniProtKB-KW"/>
</dbReference>
<dbReference type="Proteomes" id="UP001153642">
    <property type="component" value="Unassembled WGS sequence"/>
</dbReference>
<dbReference type="Gene3D" id="3.40.50.150">
    <property type="entry name" value="Vaccinia Virus protein VP39"/>
    <property type="match status" value="1"/>
</dbReference>
<accession>A0ABT6FVH7</accession>